<reference evidence="3 4" key="1">
    <citation type="journal article" date="2014" name="Genome Announc.">
        <title>Draft genome sequences of the altered schaedler flora, a defined bacterial community from gnotobiotic mice.</title>
        <authorList>
            <person name="Wannemuehler M.J."/>
            <person name="Overstreet A.M."/>
            <person name="Ward D.V."/>
            <person name="Phillips G.J."/>
        </authorList>
    </citation>
    <scope>NUCLEOTIDE SEQUENCE [LARGE SCALE GENOMIC DNA]</scope>
    <source>
        <strain evidence="3 4">ASF492</strain>
    </source>
</reference>
<dbReference type="Proteomes" id="UP000012589">
    <property type="component" value="Unassembled WGS sequence"/>
</dbReference>
<proteinExistence type="predicted"/>
<dbReference type="PATRIC" id="fig|1235802.3.peg.5206"/>
<dbReference type="SUPFAM" id="SSF53448">
    <property type="entry name" value="Nucleotide-diphospho-sugar transferases"/>
    <property type="match status" value="1"/>
</dbReference>
<dbReference type="PANTHER" id="PTHR12526:SF630">
    <property type="entry name" value="GLYCOSYLTRANSFERASE"/>
    <property type="match status" value="1"/>
</dbReference>
<dbReference type="eggNOG" id="COG0438">
    <property type="taxonomic scope" value="Bacteria"/>
</dbReference>
<dbReference type="STRING" id="1235802.C823_04943"/>
<gene>
    <name evidence="3" type="ORF">C823_04943</name>
</gene>
<name>N2A870_9FIRM</name>
<dbReference type="InterPro" id="IPR001173">
    <property type="entry name" value="Glyco_trans_2-like"/>
</dbReference>
<dbReference type="InterPro" id="IPR001296">
    <property type="entry name" value="Glyco_trans_1"/>
</dbReference>
<feature type="domain" description="Glycosyltransferase 2-like" evidence="2">
    <location>
        <begin position="12"/>
        <end position="142"/>
    </location>
</feature>
<dbReference type="HOGENOM" id="CLU_293685_0_0_9"/>
<evidence type="ECO:0000259" key="2">
    <source>
        <dbReference type="Pfam" id="PF00535"/>
    </source>
</evidence>
<dbReference type="Gene3D" id="3.40.50.2000">
    <property type="entry name" value="Glycogen Phosphorylase B"/>
    <property type="match status" value="2"/>
</dbReference>
<keyword evidence="4" id="KW-1185">Reference proteome</keyword>
<dbReference type="InterPro" id="IPR029044">
    <property type="entry name" value="Nucleotide-diphossugar_trans"/>
</dbReference>
<dbReference type="PANTHER" id="PTHR12526">
    <property type="entry name" value="GLYCOSYLTRANSFERASE"/>
    <property type="match status" value="1"/>
</dbReference>
<comment type="caution">
    <text evidence="3">The sequence shown here is derived from an EMBL/GenBank/DDBJ whole genome shotgun (WGS) entry which is preliminary data.</text>
</comment>
<evidence type="ECO:0008006" key="5">
    <source>
        <dbReference type="Google" id="ProtNLM"/>
    </source>
</evidence>
<dbReference type="Pfam" id="PF00534">
    <property type="entry name" value="Glycos_transf_1"/>
    <property type="match status" value="1"/>
</dbReference>
<dbReference type="SUPFAM" id="SSF53756">
    <property type="entry name" value="UDP-Glycosyltransferase/glycogen phosphorylase"/>
    <property type="match status" value="1"/>
</dbReference>
<dbReference type="Gene3D" id="3.90.550.10">
    <property type="entry name" value="Spore Coat Polysaccharide Biosynthesis Protein SpsA, Chain A"/>
    <property type="match status" value="1"/>
</dbReference>
<dbReference type="EMBL" id="AQFT01000142">
    <property type="protein sequence ID" value="EMZ20529.1"/>
    <property type="molecule type" value="Genomic_DNA"/>
</dbReference>
<dbReference type="GO" id="GO:0016757">
    <property type="term" value="F:glycosyltransferase activity"/>
    <property type="evidence" value="ECO:0007669"/>
    <property type="project" value="InterPro"/>
</dbReference>
<accession>N2A870</accession>
<evidence type="ECO:0000259" key="1">
    <source>
        <dbReference type="Pfam" id="PF00534"/>
    </source>
</evidence>
<evidence type="ECO:0000313" key="4">
    <source>
        <dbReference type="Proteomes" id="UP000012589"/>
    </source>
</evidence>
<feature type="domain" description="Glycosyl transferase family 1" evidence="1">
    <location>
        <begin position="872"/>
        <end position="1030"/>
    </location>
</feature>
<dbReference type="CDD" id="cd03801">
    <property type="entry name" value="GT4_PimA-like"/>
    <property type="match status" value="1"/>
</dbReference>
<dbReference type="eggNOG" id="COG1216">
    <property type="taxonomic scope" value="Bacteria"/>
</dbReference>
<sequence>MQEAYIKIMDVSVIFATHNREDVLEQVFAAWKKTDRVTKYEYEIICSDDDSTDHTIQIIQSVRELPVKLLQNKKGGAGKARNAALEIAAGKLIIFTGDDIFPGEDYINRHFENYLKYGDNVATLGRIDWHPDIKVNHLMRHITEIGCEQFGFIALPPYQMVDFRHFYTSNISVPAKLLHKQEYYFHTGFDKYGFEDIELGYRLQKAGMKIYYDPDILAHHYHVYDSVEKFCDRQINAGDQLVAFCKIHDDLADKCISDVENIRDIYFKYKKGQKLDSSFRGNFIQSSIRIGKSLTCLLEKKLMQKDHSFYRIICSFVYAALFRFYYTYGTVNRINREYGLCKGKSYVTDFTYRYMRMPYQEIYWNKGHGFTEQQARKWVYWDDSETSYRLDLQTGVKELWVAPLKGRCKVQIVSMGFILQDGSFEPAKISWHNACRMDNGKYDFSNTNDPCILVKELPSGCKSFQIQMKVKALKGDMGIYKMFRSAAARMFHRVECKVQNAKPLRITYAYGQRRTIQIGIGGSISSDQKEKLLRSYQEQVSILGEDVIISEIGHMKTGYTDYCYEPSKEPLDITQILQVAMVLLNYDIDYVLVSKSYIEYPQIACQNLADVVIYRSLLERNVDYKWIEAGCGKYMRLPAYKVETQSVLAHEIGITVQPTEKGFLGCHDVEYRISRRSFGQRNRQKPLIFVIPIFLAVGGIERNTIEVMRQMKDKYDFCMITIEYHTSRHGSLHYQLKGICNYIFDLREITEETHFLELFYELNQMFNPDLIWLCNNSPWFEQHTAQIQEIFSGVPIVAQDVYDTKAGWIEYYKNPQVRNFQRFIAITKLIRDTFISSYQIPEEKIDIIYPTVDDKQICTVKKSEISYEAVCEKYGLDKTKKHVSFLARLAEQKNPLRYCKLVKACLEHGMTGIQFIMVGDGPCKDKVDSFLEKNQMQDRIVRIPYVKNVPEFMRMLDALVITSDFEGMPIVCIEAMSMGVPIFSTDSGDTKRFIQKNRNGMIIKETESDYINFKTFMDNWEEYKKMQQFAQMTC</sequence>
<organism evidence="3 4">
    <name type="scientific">Eubacterium plexicaudatum ASF492</name>
    <dbReference type="NCBI Taxonomy" id="1235802"/>
    <lineage>
        <taxon>Bacteria</taxon>
        <taxon>Bacillati</taxon>
        <taxon>Bacillota</taxon>
        <taxon>Clostridia</taxon>
        <taxon>Eubacteriales</taxon>
        <taxon>Eubacteriaceae</taxon>
        <taxon>Eubacterium</taxon>
    </lineage>
</organism>
<protein>
    <recommendedName>
        <fullName evidence="5">Glycosyltransferase 2-like domain-containing protein</fullName>
    </recommendedName>
</protein>
<dbReference type="Pfam" id="PF00535">
    <property type="entry name" value="Glycos_transf_2"/>
    <property type="match status" value="1"/>
</dbReference>
<evidence type="ECO:0000313" key="3">
    <source>
        <dbReference type="EMBL" id="EMZ20529.1"/>
    </source>
</evidence>
<dbReference type="AlphaFoldDB" id="N2A870"/>